<name>A0A1X2GE34_9FUNG</name>
<evidence type="ECO:0000256" key="1">
    <source>
        <dbReference type="ARBA" id="ARBA00012552"/>
    </source>
</evidence>
<proteinExistence type="predicted"/>
<dbReference type="FunFam" id="3.40.50.300:FF:000500">
    <property type="entry name" value="ATP-dependent RNA helicase DHX29"/>
    <property type="match status" value="1"/>
</dbReference>
<dbReference type="OrthoDB" id="10253254at2759"/>
<dbReference type="GO" id="GO:0003723">
    <property type="term" value="F:RNA binding"/>
    <property type="evidence" value="ECO:0007669"/>
    <property type="project" value="TreeGrafter"/>
</dbReference>
<dbReference type="Pfam" id="PF00270">
    <property type="entry name" value="DEAD"/>
    <property type="match status" value="1"/>
</dbReference>
<keyword evidence="5" id="KW-1185">Reference proteome</keyword>
<feature type="domain" description="Helicase ATP-binding" evidence="3">
    <location>
        <begin position="14"/>
        <end position="187"/>
    </location>
</feature>
<dbReference type="EMBL" id="MCGT01000020">
    <property type="protein sequence ID" value="ORX51666.1"/>
    <property type="molecule type" value="Genomic_DNA"/>
</dbReference>
<dbReference type="GO" id="GO:0005524">
    <property type="term" value="F:ATP binding"/>
    <property type="evidence" value="ECO:0007669"/>
    <property type="project" value="InterPro"/>
</dbReference>
<gene>
    <name evidence="4" type="ORF">DM01DRAFT_1289481</name>
</gene>
<organism evidence="4 5">
    <name type="scientific">Hesseltinella vesiculosa</name>
    <dbReference type="NCBI Taxonomy" id="101127"/>
    <lineage>
        <taxon>Eukaryota</taxon>
        <taxon>Fungi</taxon>
        <taxon>Fungi incertae sedis</taxon>
        <taxon>Mucoromycota</taxon>
        <taxon>Mucoromycotina</taxon>
        <taxon>Mucoromycetes</taxon>
        <taxon>Mucorales</taxon>
        <taxon>Cunninghamellaceae</taxon>
        <taxon>Hesseltinella</taxon>
    </lineage>
</organism>
<dbReference type="SUPFAM" id="SSF52540">
    <property type="entry name" value="P-loop containing nucleoside triphosphate hydrolases"/>
    <property type="match status" value="1"/>
</dbReference>
<dbReference type="CDD" id="cd17917">
    <property type="entry name" value="DEXHc_RHA-like"/>
    <property type="match status" value="1"/>
</dbReference>
<reference evidence="4 5" key="1">
    <citation type="submission" date="2016-07" db="EMBL/GenBank/DDBJ databases">
        <title>Pervasive Adenine N6-methylation of Active Genes in Fungi.</title>
        <authorList>
            <consortium name="DOE Joint Genome Institute"/>
            <person name="Mondo S.J."/>
            <person name="Dannebaum R.O."/>
            <person name="Kuo R.C."/>
            <person name="Labutti K."/>
            <person name="Haridas S."/>
            <person name="Kuo A."/>
            <person name="Salamov A."/>
            <person name="Ahrendt S.R."/>
            <person name="Lipzen A."/>
            <person name="Sullivan W."/>
            <person name="Andreopoulos W.B."/>
            <person name="Clum A."/>
            <person name="Lindquist E."/>
            <person name="Daum C."/>
            <person name="Ramamoorthy G.K."/>
            <person name="Gryganskyi A."/>
            <person name="Culley D."/>
            <person name="Magnuson J.K."/>
            <person name="James T.Y."/>
            <person name="O'Malley M.A."/>
            <person name="Stajich J.E."/>
            <person name="Spatafora J.W."/>
            <person name="Visel A."/>
            <person name="Grigoriev I.V."/>
        </authorList>
    </citation>
    <scope>NUCLEOTIDE SEQUENCE [LARGE SCALE GENOMIC DNA]</scope>
    <source>
        <strain evidence="4 5">NRRL 3301</strain>
    </source>
</reference>
<dbReference type="InterPro" id="IPR027417">
    <property type="entry name" value="P-loop_NTPase"/>
</dbReference>
<evidence type="ECO:0000313" key="4">
    <source>
        <dbReference type="EMBL" id="ORX51666.1"/>
    </source>
</evidence>
<dbReference type="EC" id="3.6.4.13" evidence="1"/>
<dbReference type="PANTHER" id="PTHR18934:SF264">
    <property type="entry name" value="ATP-DEPENDENT RNA HELICASE DHX29"/>
    <property type="match status" value="1"/>
</dbReference>
<protein>
    <recommendedName>
        <fullName evidence="1">RNA helicase</fullName>
        <ecNumber evidence="1">3.6.4.13</ecNumber>
    </recommendedName>
</protein>
<dbReference type="Proteomes" id="UP000242146">
    <property type="component" value="Unassembled WGS sequence"/>
</dbReference>
<dbReference type="STRING" id="101127.A0A1X2GE34"/>
<evidence type="ECO:0000256" key="2">
    <source>
        <dbReference type="ARBA" id="ARBA00047984"/>
    </source>
</evidence>
<sequence length="221" mass="24989">RQLLPISDFRDEIIQTVNKHQVVVLSGETGCGKSTQLPQFLAEEILTNATCSHGQIICTQPRRISAMSIAQRVSLEMGDRPKTTGLDGSLVGYQIRMENQTSPSNVLVFCTTGILLRRLENDQDLTGIKYVIIDEVHERSMESDFLMVILQRIRRSRPDLRIVLMSATINAEKFSAYFDHCPMITVPGRTFPVDVYHLEDIVEKLGRKYPGLTTLNTEDFC</sequence>
<dbReference type="SMART" id="SM00487">
    <property type="entry name" value="DEXDc"/>
    <property type="match status" value="1"/>
</dbReference>
<dbReference type="GO" id="GO:0016787">
    <property type="term" value="F:hydrolase activity"/>
    <property type="evidence" value="ECO:0007669"/>
    <property type="project" value="UniProtKB-KW"/>
</dbReference>
<dbReference type="AlphaFoldDB" id="A0A1X2GE34"/>
<dbReference type="InterPro" id="IPR011545">
    <property type="entry name" value="DEAD/DEAH_box_helicase_dom"/>
</dbReference>
<evidence type="ECO:0000313" key="5">
    <source>
        <dbReference type="Proteomes" id="UP000242146"/>
    </source>
</evidence>
<comment type="caution">
    <text evidence="4">The sequence shown here is derived from an EMBL/GenBank/DDBJ whole genome shotgun (WGS) entry which is preliminary data.</text>
</comment>
<evidence type="ECO:0000259" key="3">
    <source>
        <dbReference type="PROSITE" id="PS51192"/>
    </source>
</evidence>
<accession>A0A1X2GE34</accession>
<keyword evidence="4" id="KW-0378">Hydrolase</keyword>
<dbReference type="InterPro" id="IPR014001">
    <property type="entry name" value="Helicase_ATP-bd"/>
</dbReference>
<dbReference type="Gene3D" id="3.40.50.300">
    <property type="entry name" value="P-loop containing nucleotide triphosphate hydrolases"/>
    <property type="match status" value="1"/>
</dbReference>
<dbReference type="GO" id="GO:0003724">
    <property type="term" value="F:RNA helicase activity"/>
    <property type="evidence" value="ECO:0007669"/>
    <property type="project" value="UniProtKB-EC"/>
</dbReference>
<feature type="non-terminal residue" evidence="4">
    <location>
        <position position="1"/>
    </location>
</feature>
<dbReference type="PANTHER" id="PTHR18934">
    <property type="entry name" value="ATP-DEPENDENT RNA HELICASE"/>
    <property type="match status" value="1"/>
</dbReference>
<dbReference type="PROSITE" id="PS51192">
    <property type="entry name" value="HELICASE_ATP_BIND_1"/>
    <property type="match status" value="1"/>
</dbReference>
<comment type="catalytic activity">
    <reaction evidence="2">
        <text>ATP + H2O = ADP + phosphate + H(+)</text>
        <dbReference type="Rhea" id="RHEA:13065"/>
        <dbReference type="ChEBI" id="CHEBI:15377"/>
        <dbReference type="ChEBI" id="CHEBI:15378"/>
        <dbReference type="ChEBI" id="CHEBI:30616"/>
        <dbReference type="ChEBI" id="CHEBI:43474"/>
        <dbReference type="ChEBI" id="CHEBI:456216"/>
        <dbReference type="EC" id="3.6.4.13"/>
    </reaction>
</comment>